<sequence length="481" mass="55284">MKLNFDNSFARLPNYFFTKLAPVPVKKPSLVHVSYNTAELLEIKKKDIEKKDFANYFGGNRLLKGSEPLATVYSGHQFGYYVPQLGDGRALLLGEVVNQQGARWDIQLKGSGQTPYSRMGDGRAVLRSTIREYLCSSAMHALTIPTTHALCIVATDEPVYREVPEPGAILTRVAESLIRFGHFEYFYYTNQHEALKELANYVLARHYPEAPTNPEGYLHLFSEAVLKTARLIAQWQAVGFCHGVMNTDNMSILGLTIDYGPFGFLNTFNINHICNSSDYTGRYSYGQQPAIAFWNLLAFAQALTPLVTVDSLQDAITQFDTEFQTYYSRLLHKKFGLEQSQNTDKQLIADLFHLLEQNQVDHTLFFRRLSNYDAKNDILSYLFKDKDKFNAWLERYESRLTLENLPSALRHQKMKQINPKFILRNHLAQQAITDAYENKRYDEFERLYTILQKPFDEQPEYELYSLPPSKDLADIKVSCSS</sequence>
<keyword evidence="7 8" id="KW-0460">Magnesium</keyword>
<comment type="cofactor">
    <cofactor evidence="8">
        <name>Mg(2+)</name>
        <dbReference type="ChEBI" id="CHEBI:18420"/>
    </cofactor>
    <cofactor evidence="8">
        <name>Mn(2+)</name>
        <dbReference type="ChEBI" id="CHEBI:29035"/>
    </cofactor>
</comment>
<evidence type="ECO:0000256" key="3">
    <source>
        <dbReference type="ARBA" id="ARBA00022695"/>
    </source>
</evidence>
<comment type="similarity">
    <text evidence="1 8">Belongs to the SELO family.</text>
</comment>
<comment type="catalytic activity">
    <reaction evidence="8">
        <text>L-tyrosyl-[protein] + ATP = O-(5'-adenylyl)-L-tyrosyl-[protein] + diphosphate</text>
        <dbReference type="Rhea" id="RHEA:54288"/>
        <dbReference type="Rhea" id="RHEA-COMP:10136"/>
        <dbReference type="Rhea" id="RHEA-COMP:13846"/>
        <dbReference type="ChEBI" id="CHEBI:30616"/>
        <dbReference type="ChEBI" id="CHEBI:33019"/>
        <dbReference type="ChEBI" id="CHEBI:46858"/>
        <dbReference type="ChEBI" id="CHEBI:83624"/>
        <dbReference type="EC" id="2.7.7.108"/>
    </reaction>
</comment>
<dbReference type="EMBL" id="UGOD01000001">
    <property type="protein sequence ID" value="STX51294.1"/>
    <property type="molecule type" value="Genomic_DNA"/>
</dbReference>
<evidence type="ECO:0000313" key="9">
    <source>
        <dbReference type="EMBL" id="STX51294.1"/>
    </source>
</evidence>
<keyword evidence="4 8" id="KW-0479">Metal-binding</keyword>
<dbReference type="GO" id="GO:0070733">
    <property type="term" value="F:AMPylase activity"/>
    <property type="evidence" value="ECO:0007669"/>
    <property type="project" value="UniProtKB-EC"/>
</dbReference>
<feature type="binding site" evidence="8">
    <location>
        <position position="88"/>
    </location>
    <ligand>
        <name>ATP</name>
        <dbReference type="ChEBI" id="CHEBI:30616"/>
    </ligand>
</feature>
<comment type="catalytic activity">
    <reaction evidence="8">
        <text>L-histidyl-[protein] + UTP = N(tele)-(5'-uridylyl)-L-histidyl-[protein] + diphosphate</text>
        <dbReference type="Rhea" id="RHEA:83891"/>
        <dbReference type="Rhea" id="RHEA-COMP:9745"/>
        <dbReference type="Rhea" id="RHEA-COMP:20239"/>
        <dbReference type="ChEBI" id="CHEBI:29979"/>
        <dbReference type="ChEBI" id="CHEBI:33019"/>
        <dbReference type="ChEBI" id="CHEBI:46398"/>
        <dbReference type="ChEBI" id="CHEBI:233474"/>
    </reaction>
</comment>
<keyword evidence="5 8" id="KW-0547">Nucleotide-binding</keyword>
<dbReference type="Pfam" id="PF02696">
    <property type="entry name" value="SelO"/>
    <property type="match status" value="1"/>
</dbReference>
<evidence type="ECO:0000256" key="5">
    <source>
        <dbReference type="ARBA" id="ARBA00022741"/>
    </source>
</evidence>
<feature type="binding site" evidence="8">
    <location>
        <position position="249"/>
    </location>
    <ligand>
        <name>Mg(2+)</name>
        <dbReference type="ChEBI" id="CHEBI:18420"/>
    </ligand>
</feature>
<dbReference type="GO" id="GO:0000287">
    <property type="term" value="F:magnesium ion binding"/>
    <property type="evidence" value="ECO:0007669"/>
    <property type="project" value="UniProtKB-UniRule"/>
</dbReference>
<dbReference type="Proteomes" id="UP000254794">
    <property type="component" value="Unassembled WGS sequence"/>
</dbReference>
<dbReference type="GO" id="GO:0030145">
    <property type="term" value="F:manganese ion binding"/>
    <property type="evidence" value="ECO:0007669"/>
    <property type="project" value="UniProtKB-UniRule"/>
</dbReference>
<feature type="binding site" evidence="8">
    <location>
        <position position="122"/>
    </location>
    <ligand>
        <name>ATP</name>
        <dbReference type="ChEBI" id="CHEBI:30616"/>
    </ligand>
</feature>
<evidence type="ECO:0000256" key="7">
    <source>
        <dbReference type="ARBA" id="ARBA00022842"/>
    </source>
</evidence>
<evidence type="ECO:0000256" key="8">
    <source>
        <dbReference type="HAMAP-Rule" id="MF_00692"/>
    </source>
</evidence>
<keyword evidence="2 8" id="KW-0808">Transferase</keyword>
<comment type="function">
    <text evidence="8">Nucleotidyltransferase involved in the post-translational modification of proteins. It can catalyze the addition of adenosine monophosphate (AMP) or uridine monophosphate (UMP) to a protein, resulting in modifications known as AMPylation and UMPylation.</text>
</comment>
<dbReference type="InterPro" id="IPR003846">
    <property type="entry name" value="SelO"/>
</dbReference>
<proteinExistence type="inferred from homology"/>
<dbReference type="GO" id="GO:0005524">
    <property type="term" value="F:ATP binding"/>
    <property type="evidence" value="ECO:0007669"/>
    <property type="project" value="UniProtKB-UniRule"/>
</dbReference>
<evidence type="ECO:0000256" key="4">
    <source>
        <dbReference type="ARBA" id="ARBA00022723"/>
    </source>
</evidence>
<keyword evidence="10" id="KW-1185">Reference proteome</keyword>
<gene>
    <name evidence="8" type="primary">ydiU</name>
    <name evidence="8" type="synonym">selO</name>
    <name evidence="9" type="ORF">NCTC13316_01389</name>
</gene>
<dbReference type="AlphaFoldDB" id="A0A378JJF2"/>
<evidence type="ECO:0000313" key="10">
    <source>
        <dbReference type="Proteomes" id="UP000254794"/>
    </source>
</evidence>
<evidence type="ECO:0000256" key="1">
    <source>
        <dbReference type="ARBA" id="ARBA00009747"/>
    </source>
</evidence>
<feature type="binding site" evidence="8">
    <location>
        <position position="109"/>
    </location>
    <ligand>
        <name>ATP</name>
        <dbReference type="ChEBI" id="CHEBI:30616"/>
    </ligand>
</feature>
<feature type="binding site" evidence="8">
    <location>
        <position position="172"/>
    </location>
    <ligand>
        <name>ATP</name>
        <dbReference type="ChEBI" id="CHEBI:30616"/>
    </ligand>
</feature>
<keyword evidence="6 8" id="KW-0067">ATP-binding</keyword>
<dbReference type="NCBIfam" id="NF000658">
    <property type="entry name" value="PRK00029.1"/>
    <property type="match status" value="1"/>
</dbReference>
<comment type="catalytic activity">
    <reaction evidence="8">
        <text>L-threonyl-[protein] + ATP = 3-O-(5'-adenylyl)-L-threonyl-[protein] + diphosphate</text>
        <dbReference type="Rhea" id="RHEA:54292"/>
        <dbReference type="Rhea" id="RHEA-COMP:11060"/>
        <dbReference type="Rhea" id="RHEA-COMP:13847"/>
        <dbReference type="ChEBI" id="CHEBI:30013"/>
        <dbReference type="ChEBI" id="CHEBI:30616"/>
        <dbReference type="ChEBI" id="CHEBI:33019"/>
        <dbReference type="ChEBI" id="CHEBI:138113"/>
        <dbReference type="EC" id="2.7.7.108"/>
    </reaction>
</comment>
<protein>
    <recommendedName>
        <fullName evidence="8">Protein nucleotidyltransferase YdiU</fullName>
        <ecNumber evidence="8">2.7.7.-</ecNumber>
    </recommendedName>
    <alternativeName>
        <fullName evidence="8">Protein adenylyltransferase YdiU</fullName>
        <ecNumber evidence="8">2.7.7.108</ecNumber>
    </alternativeName>
    <alternativeName>
        <fullName evidence="8">Protein uridylyltransferase YdiU</fullName>
        <ecNumber evidence="8">2.7.7.-</ecNumber>
    </alternativeName>
</protein>
<dbReference type="PANTHER" id="PTHR32057">
    <property type="entry name" value="PROTEIN ADENYLYLTRANSFERASE SELO, MITOCHONDRIAL"/>
    <property type="match status" value="1"/>
</dbReference>
<feature type="binding site" evidence="8">
    <location>
        <position position="258"/>
    </location>
    <ligand>
        <name>ATP</name>
        <dbReference type="ChEBI" id="CHEBI:30616"/>
    </ligand>
</feature>
<feature type="binding site" evidence="8">
    <location>
        <position position="258"/>
    </location>
    <ligand>
        <name>Mg(2+)</name>
        <dbReference type="ChEBI" id="CHEBI:18420"/>
    </ligand>
</feature>
<comment type="catalytic activity">
    <reaction evidence="8">
        <text>L-tyrosyl-[protein] + UTP = O-(5'-uridylyl)-L-tyrosyl-[protein] + diphosphate</text>
        <dbReference type="Rhea" id="RHEA:83887"/>
        <dbReference type="Rhea" id="RHEA-COMP:10136"/>
        <dbReference type="Rhea" id="RHEA-COMP:20238"/>
        <dbReference type="ChEBI" id="CHEBI:33019"/>
        <dbReference type="ChEBI" id="CHEBI:46398"/>
        <dbReference type="ChEBI" id="CHEBI:46858"/>
        <dbReference type="ChEBI" id="CHEBI:90602"/>
    </reaction>
</comment>
<evidence type="ECO:0000256" key="6">
    <source>
        <dbReference type="ARBA" id="ARBA00022840"/>
    </source>
</evidence>
<comment type="catalytic activity">
    <reaction evidence="8">
        <text>L-seryl-[protein] + ATP = 3-O-(5'-adenylyl)-L-seryl-[protein] + diphosphate</text>
        <dbReference type="Rhea" id="RHEA:58120"/>
        <dbReference type="Rhea" id="RHEA-COMP:9863"/>
        <dbReference type="Rhea" id="RHEA-COMP:15073"/>
        <dbReference type="ChEBI" id="CHEBI:29999"/>
        <dbReference type="ChEBI" id="CHEBI:30616"/>
        <dbReference type="ChEBI" id="CHEBI:33019"/>
        <dbReference type="ChEBI" id="CHEBI:142516"/>
        <dbReference type="EC" id="2.7.7.108"/>
    </reaction>
</comment>
<keyword evidence="3 8" id="KW-0548">Nucleotidyltransferase</keyword>
<dbReference type="HAMAP" id="MF_00692">
    <property type="entry name" value="SelO"/>
    <property type="match status" value="1"/>
</dbReference>
<feature type="binding site" evidence="8">
    <location>
        <position position="179"/>
    </location>
    <ligand>
        <name>ATP</name>
        <dbReference type="ChEBI" id="CHEBI:30616"/>
    </ligand>
</feature>
<comment type="catalytic activity">
    <reaction evidence="8">
        <text>L-seryl-[protein] + UTP = O-(5'-uridylyl)-L-seryl-[protein] + diphosphate</text>
        <dbReference type="Rhea" id="RHEA:64604"/>
        <dbReference type="Rhea" id="RHEA-COMP:9863"/>
        <dbReference type="Rhea" id="RHEA-COMP:16635"/>
        <dbReference type="ChEBI" id="CHEBI:29999"/>
        <dbReference type="ChEBI" id="CHEBI:33019"/>
        <dbReference type="ChEBI" id="CHEBI:46398"/>
        <dbReference type="ChEBI" id="CHEBI:156051"/>
    </reaction>
</comment>
<dbReference type="PANTHER" id="PTHR32057:SF14">
    <property type="entry name" value="PROTEIN ADENYLYLTRANSFERASE SELO, MITOCHONDRIAL"/>
    <property type="match status" value="1"/>
</dbReference>
<dbReference type="EC" id="2.7.7.108" evidence="8"/>
<name>A0A378JJF2_9GAMM</name>
<organism evidence="9 10">
    <name type="scientific">Legionella busanensis</name>
    <dbReference type="NCBI Taxonomy" id="190655"/>
    <lineage>
        <taxon>Bacteria</taxon>
        <taxon>Pseudomonadati</taxon>
        <taxon>Pseudomonadota</taxon>
        <taxon>Gammaproteobacteria</taxon>
        <taxon>Legionellales</taxon>
        <taxon>Legionellaceae</taxon>
        <taxon>Legionella</taxon>
    </lineage>
</organism>
<feature type="active site" description="Proton acceptor" evidence="8">
    <location>
        <position position="248"/>
    </location>
</feature>
<feature type="binding site" evidence="8">
    <location>
        <position position="121"/>
    </location>
    <ligand>
        <name>ATP</name>
        <dbReference type="ChEBI" id="CHEBI:30616"/>
    </ligand>
</feature>
<reference evidence="9 10" key="1">
    <citation type="submission" date="2018-06" db="EMBL/GenBank/DDBJ databases">
        <authorList>
            <consortium name="Pathogen Informatics"/>
            <person name="Doyle S."/>
        </authorList>
    </citation>
    <scope>NUCLEOTIDE SEQUENCE [LARGE SCALE GENOMIC DNA]</scope>
    <source>
        <strain evidence="9 10">NCTC13316</strain>
    </source>
</reference>
<evidence type="ECO:0000256" key="2">
    <source>
        <dbReference type="ARBA" id="ARBA00022679"/>
    </source>
</evidence>
<feature type="binding site" evidence="8">
    <location>
        <position position="89"/>
    </location>
    <ligand>
        <name>ATP</name>
        <dbReference type="ChEBI" id="CHEBI:30616"/>
    </ligand>
</feature>
<dbReference type="EC" id="2.7.7.-" evidence="8"/>
<accession>A0A378JJF2</accession>
<dbReference type="RefSeq" id="WP_115330940.1">
    <property type="nucleotide sequence ID" value="NZ_CAAAHP010000001.1"/>
</dbReference>
<dbReference type="OrthoDB" id="9776281at2"/>
<feature type="binding site" evidence="8">
    <location>
        <position position="86"/>
    </location>
    <ligand>
        <name>ATP</name>
        <dbReference type="ChEBI" id="CHEBI:30616"/>
    </ligand>
</feature>
<keyword evidence="8" id="KW-0464">Manganese</keyword>